<evidence type="ECO:0000313" key="2">
    <source>
        <dbReference type="Proteomes" id="UP000269396"/>
    </source>
</evidence>
<protein>
    <submittedName>
        <fullName evidence="1">Uncharacterized protein</fullName>
    </submittedName>
</protein>
<evidence type="ECO:0000313" key="1">
    <source>
        <dbReference type="EMBL" id="VDP67817.1"/>
    </source>
</evidence>
<dbReference type="AlphaFoldDB" id="A0A183PLB1"/>
<dbReference type="Proteomes" id="UP000269396">
    <property type="component" value="Unassembled WGS sequence"/>
</dbReference>
<reference evidence="1 2" key="1">
    <citation type="submission" date="2018-11" db="EMBL/GenBank/DDBJ databases">
        <authorList>
            <consortium name="Pathogen Informatics"/>
        </authorList>
    </citation>
    <scope>NUCLEOTIDE SEQUENCE [LARGE SCALE GENOMIC DNA]</scope>
    <source>
        <strain>Denwood</strain>
        <strain evidence="2">Zambia</strain>
    </source>
</reference>
<dbReference type="EMBL" id="UZAL01035487">
    <property type="protein sequence ID" value="VDP67817.1"/>
    <property type="molecule type" value="Genomic_DNA"/>
</dbReference>
<sequence length="117" mass="13508">MFQVLQDVLKEEKANMKDKWKGIKETVTSTCQEVLGRSKHHHNERIYVETQGSIQERKNKKTAINNSQTRLGKVKAHIECTEANNRMKSSIRADKQKYVEDLAMTTENSAKEGNMRT</sequence>
<gene>
    <name evidence="1" type="ORF">SMTD_LOCUS15149</name>
</gene>
<organism evidence="1 2">
    <name type="scientific">Schistosoma mattheei</name>
    <dbReference type="NCBI Taxonomy" id="31246"/>
    <lineage>
        <taxon>Eukaryota</taxon>
        <taxon>Metazoa</taxon>
        <taxon>Spiralia</taxon>
        <taxon>Lophotrochozoa</taxon>
        <taxon>Platyhelminthes</taxon>
        <taxon>Trematoda</taxon>
        <taxon>Digenea</taxon>
        <taxon>Strigeidida</taxon>
        <taxon>Schistosomatoidea</taxon>
        <taxon>Schistosomatidae</taxon>
        <taxon>Schistosoma</taxon>
    </lineage>
</organism>
<name>A0A183PLB1_9TREM</name>
<accession>A0A183PLB1</accession>
<proteinExistence type="predicted"/>
<keyword evidence="2" id="KW-1185">Reference proteome</keyword>